<dbReference type="SUPFAM" id="SSF50952">
    <property type="entry name" value="Soluble quinoprotein glucose dehydrogenase"/>
    <property type="match status" value="1"/>
</dbReference>
<protein>
    <submittedName>
        <fullName evidence="7">C-type cytochrome</fullName>
    </submittedName>
</protein>
<dbReference type="SMART" id="SM00567">
    <property type="entry name" value="EZ_HEAT"/>
    <property type="match status" value="3"/>
</dbReference>
<dbReference type="InterPro" id="IPR011041">
    <property type="entry name" value="Quinoprot_gluc/sorb_DH_b-prop"/>
</dbReference>
<dbReference type="Pfam" id="PF23500">
    <property type="entry name" value="DUF7133"/>
    <property type="match status" value="1"/>
</dbReference>
<dbReference type="EMBL" id="JAANYN010000004">
    <property type="protein sequence ID" value="NHE57377.1"/>
    <property type="molecule type" value="Genomic_DNA"/>
</dbReference>
<feature type="transmembrane region" description="Helical" evidence="5">
    <location>
        <begin position="12"/>
        <end position="31"/>
    </location>
</feature>
<dbReference type="Gene3D" id="1.25.10.10">
    <property type="entry name" value="Leucine-rich Repeat Variant"/>
    <property type="match status" value="1"/>
</dbReference>
<reference evidence="7 8" key="1">
    <citation type="submission" date="2020-03" db="EMBL/GenBank/DDBJ databases">
        <title>Cyclobacterium plantarum sp. nov., a marine bacterium isolated from a coastal-marine wetland.</title>
        <authorList>
            <person name="Sanchez-Porro C."/>
            <person name="Ventosa A."/>
            <person name="Amoozegar M."/>
        </authorList>
    </citation>
    <scope>NUCLEOTIDE SEQUENCE [LARGE SCALE GENOMIC DNA]</scope>
    <source>
        <strain evidence="7 8">GBPx2</strain>
    </source>
</reference>
<dbReference type="InterPro" id="IPR013427">
    <property type="entry name" value="Haem-bd_dom_put"/>
</dbReference>
<dbReference type="PANTHER" id="PTHR33546">
    <property type="entry name" value="LARGE, MULTIFUNCTIONAL SECRETED PROTEIN-RELATED"/>
    <property type="match status" value="1"/>
</dbReference>
<dbReference type="RefSeq" id="WP_166146855.1">
    <property type="nucleotide sequence ID" value="NZ_JAANYN010000004.1"/>
</dbReference>
<dbReference type="SUPFAM" id="SSF48431">
    <property type="entry name" value="Lipovitellin-phosvitin complex, superhelical domain"/>
    <property type="match status" value="1"/>
</dbReference>
<dbReference type="InterPro" id="IPR016024">
    <property type="entry name" value="ARM-type_fold"/>
</dbReference>
<dbReference type="InterPro" id="IPR011042">
    <property type="entry name" value="6-blade_b-propeller_TolB-like"/>
</dbReference>
<dbReference type="Pfam" id="PF13646">
    <property type="entry name" value="HEAT_2"/>
    <property type="match status" value="1"/>
</dbReference>
<keyword evidence="3 4" id="KW-0408">Iron</keyword>
<evidence type="ECO:0000256" key="5">
    <source>
        <dbReference type="SAM" id="Phobius"/>
    </source>
</evidence>
<evidence type="ECO:0000313" key="8">
    <source>
        <dbReference type="Proteomes" id="UP000649799"/>
    </source>
</evidence>
<keyword evidence="5" id="KW-0812">Transmembrane</keyword>
<dbReference type="SUPFAM" id="SSF48371">
    <property type="entry name" value="ARM repeat"/>
    <property type="match status" value="1"/>
</dbReference>
<dbReference type="InterPro" id="IPR013428">
    <property type="entry name" value="Membrane-bound_put_N"/>
</dbReference>
<sequence length="1034" mass="115244">MGIHLKRNKPIWFWFVVLVLIFALWGSLHFWKPQQESLEGFTVPEGFVVEEATLPGLVKYPMFAVFDDQGKLFVMESSGDTESTGSILANPDFQILLLEDTDADGIFDHKTIYADSLPFPMGAVYLDGSLIVTASPDLVKFTDNNGDGVADEKEVLLSGWTLNHNAAILSGPFMGPDGWLYMADARRGYDILSKEFVHFKGKGARIWRCLPNGSQLQQFAGGGFDNAIELAFTPSGEVLGTMTYFTDPKGGFRDALMHWVEGGVYPKSHRVIQEDNLVRTGELMPVMHQMARVSPSGLMRYQSSFWGTDFEGDLFHAEFNTGRIVQTNLTVQGASFDTESYHFLTSQRSDFHPTDVLQEPDGNLLLLNTGGWFIAGCPLSRTAKPEVAGGIFRVKNLSDKVIADDLWGKNIPWEDLNMGQLAGLLEDPRIRVAEKAGEQMLREPLMAIPYLIKMMEEHPEEQVRAKAVFLLFRTQNPRAWNQIIKGLDDDSELVKTAAARVLGMAEVNTAVEELLAVLTNNPTLPLARQLATALGQIGSPMATMPLLDAMESFPSDRYFEHAAIYALIEMKNEEQLLAILKAKGFNKAALIALDQKGSEKLVEKDIAPYLISKDSVEKHTAGWILKNHPEWEQSFLTYLNACLESGSCKESTMMELWPVFVNKLSVQGFLTNQMKGEDKEKKLLLINLLQTHPPKDFTQALQESLIRSMSNGENGIKEAIVKLIASMGIPDFNQELLYLAQSDSLDTALRLKAYQSLIGNGQEVSEAEFRWIALQFLASDHQPTKHLSASLIRNLNVTASRLEWIMSEILPQVSDSNIYYLLESLPEITSPELLYVLEENLLGRKAIWDKLSISLVKDIFQGNDKVLLDSLTRHQEGRLAHLEGLSMELLPGDVERGREIFFGKGTCGSCHAVAETGGVFGPDLTNIGEIRNRHDILEAILYPNASFAREYETMSVKTKNQNYIGIIQGFEDGRYALAVGPETVVKIDENEISEIVSSSQSLMPAGLEEVLDRQELSDLMVYLESLPDGLQHSE</sequence>
<keyword evidence="2 4" id="KW-0479">Metal-binding</keyword>
<keyword evidence="5" id="KW-0472">Membrane</keyword>
<dbReference type="NCBIfam" id="TIGR02603">
    <property type="entry name" value="CxxCH_TIGR02603"/>
    <property type="match status" value="1"/>
</dbReference>
<evidence type="ECO:0000256" key="3">
    <source>
        <dbReference type="ARBA" id="ARBA00023004"/>
    </source>
</evidence>
<name>A0ABX0HAE8_9BACT</name>
<dbReference type="PROSITE" id="PS51007">
    <property type="entry name" value="CYTC"/>
    <property type="match status" value="1"/>
</dbReference>
<proteinExistence type="predicted"/>
<dbReference type="InterPro" id="IPR004155">
    <property type="entry name" value="PBS_lyase_HEAT"/>
</dbReference>
<evidence type="ECO:0000256" key="4">
    <source>
        <dbReference type="PROSITE-ProRule" id="PRU00433"/>
    </source>
</evidence>
<evidence type="ECO:0000256" key="2">
    <source>
        <dbReference type="ARBA" id="ARBA00022723"/>
    </source>
</evidence>
<dbReference type="Gene3D" id="2.120.10.30">
    <property type="entry name" value="TolB, C-terminal domain"/>
    <property type="match status" value="1"/>
</dbReference>
<dbReference type="InterPro" id="IPR011989">
    <property type="entry name" value="ARM-like"/>
</dbReference>
<dbReference type="InterPro" id="IPR055557">
    <property type="entry name" value="DUF7133"/>
</dbReference>
<organism evidence="7 8">
    <name type="scientific">Cyclobacterium plantarum</name>
    <dbReference type="NCBI Taxonomy" id="2716263"/>
    <lineage>
        <taxon>Bacteria</taxon>
        <taxon>Pseudomonadati</taxon>
        <taxon>Bacteroidota</taxon>
        <taxon>Cytophagia</taxon>
        <taxon>Cytophagales</taxon>
        <taxon>Cyclobacteriaceae</taxon>
        <taxon>Cyclobacterium</taxon>
    </lineage>
</organism>
<keyword evidence="1 4" id="KW-0349">Heme</keyword>
<gene>
    <name evidence="7" type="ORF">G9Q97_11200</name>
</gene>
<dbReference type="Proteomes" id="UP000649799">
    <property type="component" value="Unassembled WGS sequence"/>
</dbReference>
<feature type="domain" description="Cytochrome c" evidence="6">
    <location>
        <begin position="892"/>
        <end position="1027"/>
    </location>
</feature>
<dbReference type="InterPro" id="IPR011030">
    <property type="entry name" value="Lipovitellin_superhlx_dom"/>
</dbReference>
<evidence type="ECO:0000313" key="7">
    <source>
        <dbReference type="EMBL" id="NHE57377.1"/>
    </source>
</evidence>
<evidence type="ECO:0000259" key="6">
    <source>
        <dbReference type="PROSITE" id="PS51007"/>
    </source>
</evidence>
<evidence type="ECO:0000256" key="1">
    <source>
        <dbReference type="ARBA" id="ARBA00022617"/>
    </source>
</evidence>
<dbReference type="NCBIfam" id="TIGR02604">
    <property type="entry name" value="Piru_Ver_Nterm"/>
    <property type="match status" value="1"/>
</dbReference>
<dbReference type="Pfam" id="PF00034">
    <property type="entry name" value="Cytochrom_C"/>
    <property type="match status" value="1"/>
</dbReference>
<dbReference type="PANTHER" id="PTHR33546:SF1">
    <property type="entry name" value="LARGE, MULTIFUNCTIONAL SECRETED PROTEIN"/>
    <property type="match status" value="1"/>
</dbReference>
<dbReference type="SUPFAM" id="SSF46626">
    <property type="entry name" value="Cytochrome c"/>
    <property type="match status" value="1"/>
</dbReference>
<comment type="caution">
    <text evidence="7">The sequence shown here is derived from an EMBL/GenBank/DDBJ whole genome shotgun (WGS) entry which is preliminary data.</text>
</comment>
<keyword evidence="5" id="KW-1133">Transmembrane helix</keyword>
<dbReference type="InterPro" id="IPR036909">
    <property type="entry name" value="Cyt_c-like_dom_sf"/>
</dbReference>
<dbReference type="Gene3D" id="1.10.760.10">
    <property type="entry name" value="Cytochrome c-like domain"/>
    <property type="match status" value="1"/>
</dbReference>
<accession>A0ABX0HAE8</accession>
<keyword evidence="8" id="KW-1185">Reference proteome</keyword>
<dbReference type="InterPro" id="IPR009056">
    <property type="entry name" value="Cyt_c-like_dom"/>
</dbReference>